<feature type="signal peptide" evidence="1">
    <location>
        <begin position="1"/>
        <end position="20"/>
    </location>
</feature>
<dbReference type="EMBL" id="WAEL01000002">
    <property type="protein sequence ID" value="NID09945.1"/>
    <property type="molecule type" value="Genomic_DNA"/>
</dbReference>
<evidence type="ECO:0000313" key="3">
    <source>
        <dbReference type="Proteomes" id="UP000606008"/>
    </source>
</evidence>
<evidence type="ECO:0000313" key="2">
    <source>
        <dbReference type="EMBL" id="NID09945.1"/>
    </source>
</evidence>
<protein>
    <submittedName>
        <fullName evidence="2">Gliding motility-associated C-terminal domain-containing protein</fullName>
    </submittedName>
</protein>
<reference evidence="3" key="1">
    <citation type="submission" date="2019-09" db="EMBL/GenBank/DDBJ databases">
        <authorList>
            <person name="Jung D.-H."/>
        </authorList>
    </citation>
    <scope>NUCLEOTIDE SEQUENCE [LARGE SCALE GENOMIC DNA]</scope>
    <source>
        <strain evidence="3">JA-25</strain>
    </source>
</reference>
<accession>A0ABX0QFF7</accession>
<organism evidence="2 3">
    <name type="scientific">Fibrivirga algicola</name>
    <dbReference type="NCBI Taxonomy" id="2950420"/>
    <lineage>
        <taxon>Bacteria</taxon>
        <taxon>Pseudomonadati</taxon>
        <taxon>Bacteroidota</taxon>
        <taxon>Cytophagia</taxon>
        <taxon>Cytophagales</taxon>
        <taxon>Spirosomataceae</taxon>
        <taxon>Fibrivirga</taxon>
    </lineage>
</organism>
<evidence type="ECO:0000256" key="1">
    <source>
        <dbReference type="SAM" id="SignalP"/>
    </source>
</evidence>
<keyword evidence="3" id="KW-1185">Reference proteome</keyword>
<name>A0ABX0QFF7_9BACT</name>
<dbReference type="Pfam" id="PF13585">
    <property type="entry name" value="CHU_C"/>
    <property type="match status" value="1"/>
</dbReference>
<dbReference type="InterPro" id="IPR026341">
    <property type="entry name" value="T9SS_type_B"/>
</dbReference>
<proteinExistence type="predicted"/>
<dbReference type="RefSeq" id="WP_166691403.1">
    <property type="nucleotide sequence ID" value="NZ_WAEL01000002.1"/>
</dbReference>
<dbReference type="Proteomes" id="UP000606008">
    <property type="component" value="Unassembled WGS sequence"/>
</dbReference>
<sequence>MGKCVLFSGLLVLYSVLAIGQSLDCTNIGFEEGTTRGWLLSNGSVTDINQQTVYQSEMPGTFENGHLLTKLTDGNDPNVTVEAIPMVAPGSTRSLRIGNVTRGSRFDRIRGSFVVTPDNTLFQYRFAVVLQNPTHQPYQQPGFSIRITNQAGAVLACSEYDVFAASTINGFKAQGDIRYRNWTTGAIDLRAYMGQTVTVEVTAHGCTERRHFGYAYFDAQCLKTEITQALFCPGIDQTMTLKAPEGFATYAWSTGETTASIAVKPVQGAVYKVTVTPYSSLNSSCQLTLDYTVRVGQPVQPTLHTATICEGDIYRVGDSIYQTAGTYLTAIKRGAQQCDSLVQTTLTVRPLARRTQTITLCEGDSIRIGAAVYRTAGTYLSRGEQPDPLCDSLITTHVIVNPFRLSVVSPGLIRPGGTGQLQAQVSGGSGGTTFSWLPPAGLSCPTCATTLASPTATTQYTLLAENTTLGCVRTASVVLNVGSCILYAPNIFTPNKDGLNDTFFIPPNACIRQINELIIYNRWGEVIYHCQNVAAGDPLSGWDGRYRGVDCESGEYVYKVHVDFLNEGTGHFQGRLLLVR</sequence>
<gene>
    <name evidence="2" type="ORF">F7231_07155</name>
</gene>
<feature type="chain" id="PRO_5047268575" evidence="1">
    <location>
        <begin position="21"/>
        <end position="580"/>
    </location>
</feature>
<reference evidence="3" key="2">
    <citation type="submission" date="2023-07" db="EMBL/GenBank/DDBJ databases">
        <authorList>
            <person name="Jung D.-H."/>
        </authorList>
    </citation>
    <scope>NUCLEOTIDE SEQUENCE [LARGE SCALE GENOMIC DNA]</scope>
    <source>
        <strain evidence="3">JA-25</strain>
    </source>
</reference>
<dbReference type="NCBIfam" id="TIGR04131">
    <property type="entry name" value="Bac_Flav_CTERM"/>
    <property type="match status" value="1"/>
</dbReference>
<comment type="caution">
    <text evidence="2">The sequence shown here is derived from an EMBL/GenBank/DDBJ whole genome shotgun (WGS) entry which is preliminary data.</text>
</comment>
<keyword evidence="1" id="KW-0732">Signal</keyword>